<dbReference type="EnsemblFungi" id="EJT70962">
    <property type="protein sequence ID" value="EJT70962"/>
    <property type="gene ID" value="GGTG_11985"/>
</dbReference>
<comment type="domain">
    <text evidence="7">The Q motif is unique to and characteristic of the DEAD box family of RNA helicases and controls ATP binding and hydrolysis.</text>
</comment>
<feature type="region of interest" description="Disordered" evidence="8">
    <location>
        <begin position="36"/>
        <end position="116"/>
    </location>
</feature>
<feature type="region of interest" description="Disordered" evidence="8">
    <location>
        <begin position="590"/>
        <end position="613"/>
    </location>
</feature>
<evidence type="ECO:0000256" key="1">
    <source>
        <dbReference type="ARBA" id="ARBA00022741"/>
    </source>
</evidence>
<keyword evidence="1 6" id="KW-0547">Nucleotide-binding</keyword>
<evidence type="ECO:0000256" key="8">
    <source>
        <dbReference type="SAM" id="MobiDB-lite"/>
    </source>
</evidence>
<dbReference type="GO" id="GO:0016787">
    <property type="term" value="F:hydrolase activity"/>
    <property type="evidence" value="ECO:0007669"/>
    <property type="project" value="UniProtKB-KW"/>
</dbReference>
<dbReference type="EC" id="3.6.4.13" evidence="7"/>
<dbReference type="SMART" id="SM00487">
    <property type="entry name" value="DEXDc"/>
    <property type="match status" value="1"/>
</dbReference>
<gene>
    <name evidence="12" type="primary">20352443</name>
    <name evidence="11" type="ORF">GGTG_11985</name>
</gene>
<dbReference type="RefSeq" id="XP_009228140.1">
    <property type="nucleotide sequence ID" value="XM_009229876.1"/>
</dbReference>
<keyword evidence="4 6" id="KW-0067">ATP-binding</keyword>
<reference evidence="11" key="2">
    <citation type="submission" date="2010-07" db="EMBL/GenBank/DDBJ databases">
        <authorList>
            <consortium name="The Broad Institute Genome Sequencing Platform"/>
            <consortium name="Broad Institute Genome Sequencing Center for Infectious Disease"/>
            <person name="Ma L.-J."/>
            <person name="Dead R."/>
            <person name="Young S."/>
            <person name="Zeng Q."/>
            <person name="Koehrsen M."/>
            <person name="Alvarado L."/>
            <person name="Berlin A."/>
            <person name="Chapman S.B."/>
            <person name="Chen Z."/>
            <person name="Freedman E."/>
            <person name="Gellesch M."/>
            <person name="Goldberg J."/>
            <person name="Griggs A."/>
            <person name="Gujja S."/>
            <person name="Heilman E.R."/>
            <person name="Heiman D."/>
            <person name="Hepburn T."/>
            <person name="Howarth C."/>
            <person name="Jen D."/>
            <person name="Larson L."/>
            <person name="Mehta T."/>
            <person name="Neiman D."/>
            <person name="Pearson M."/>
            <person name="Roberts A."/>
            <person name="Saif S."/>
            <person name="Shea T."/>
            <person name="Shenoy N."/>
            <person name="Sisk P."/>
            <person name="Stolte C."/>
            <person name="Sykes S."/>
            <person name="Walk T."/>
            <person name="White J."/>
            <person name="Yandava C."/>
            <person name="Haas B."/>
            <person name="Nusbaum C."/>
            <person name="Birren B."/>
        </authorList>
    </citation>
    <scope>NUCLEOTIDE SEQUENCE</scope>
    <source>
        <strain evidence="11">R3-111a-1</strain>
    </source>
</reference>
<reference evidence="12" key="5">
    <citation type="submission" date="2018-04" db="UniProtKB">
        <authorList>
            <consortium name="EnsemblFungi"/>
        </authorList>
    </citation>
    <scope>IDENTIFICATION</scope>
    <source>
        <strain evidence="12">R3-111a-1</strain>
    </source>
</reference>
<proteinExistence type="inferred from homology"/>
<comment type="catalytic activity">
    <reaction evidence="7">
        <text>ATP + H2O = ADP + phosphate + H(+)</text>
        <dbReference type="Rhea" id="RHEA:13065"/>
        <dbReference type="ChEBI" id="CHEBI:15377"/>
        <dbReference type="ChEBI" id="CHEBI:15378"/>
        <dbReference type="ChEBI" id="CHEBI:30616"/>
        <dbReference type="ChEBI" id="CHEBI:43474"/>
        <dbReference type="ChEBI" id="CHEBI:456216"/>
        <dbReference type="EC" id="3.6.4.13"/>
    </reaction>
</comment>
<evidence type="ECO:0000256" key="5">
    <source>
        <dbReference type="ARBA" id="ARBA00022884"/>
    </source>
</evidence>
<keyword evidence="5 7" id="KW-0694">RNA-binding</keyword>
<dbReference type="PANTHER" id="PTHR24031">
    <property type="entry name" value="RNA HELICASE"/>
    <property type="match status" value="1"/>
</dbReference>
<evidence type="ECO:0000313" key="11">
    <source>
        <dbReference type="EMBL" id="EJT70962.1"/>
    </source>
</evidence>
<dbReference type="EMBL" id="GL385401">
    <property type="protein sequence ID" value="EJT70962.1"/>
    <property type="molecule type" value="Genomic_DNA"/>
</dbReference>
<dbReference type="GO" id="GO:0005524">
    <property type="term" value="F:ATP binding"/>
    <property type="evidence" value="ECO:0007669"/>
    <property type="project" value="UniProtKB-UniRule"/>
</dbReference>
<dbReference type="Pfam" id="PF00270">
    <property type="entry name" value="DEAD"/>
    <property type="match status" value="1"/>
</dbReference>
<feature type="domain" description="Helicase ATP-binding" evidence="9">
    <location>
        <begin position="153"/>
        <end position="338"/>
    </location>
</feature>
<evidence type="ECO:0000259" key="10">
    <source>
        <dbReference type="PROSITE" id="PS51194"/>
    </source>
</evidence>
<evidence type="ECO:0000256" key="4">
    <source>
        <dbReference type="ARBA" id="ARBA00022840"/>
    </source>
</evidence>
<dbReference type="AlphaFoldDB" id="J3PEQ4"/>
<dbReference type="GeneID" id="20352443"/>
<reference evidence="11" key="3">
    <citation type="submission" date="2010-09" db="EMBL/GenBank/DDBJ databases">
        <title>Annotation of Gaeumannomyces graminis var. tritici R3-111a-1.</title>
        <authorList>
            <consortium name="The Broad Institute Genome Sequencing Platform"/>
            <person name="Ma L.-J."/>
            <person name="Dead R."/>
            <person name="Young S.K."/>
            <person name="Zeng Q."/>
            <person name="Gargeya S."/>
            <person name="Fitzgerald M."/>
            <person name="Haas B."/>
            <person name="Abouelleil A."/>
            <person name="Alvarado L."/>
            <person name="Arachchi H.M."/>
            <person name="Berlin A."/>
            <person name="Brown A."/>
            <person name="Chapman S.B."/>
            <person name="Chen Z."/>
            <person name="Dunbar C."/>
            <person name="Freedman E."/>
            <person name="Gearin G."/>
            <person name="Gellesch M."/>
            <person name="Goldberg J."/>
            <person name="Griggs A."/>
            <person name="Gujja S."/>
            <person name="Heiman D."/>
            <person name="Howarth C."/>
            <person name="Larson L."/>
            <person name="Lui A."/>
            <person name="MacDonald P.J.P."/>
            <person name="Mehta T."/>
            <person name="Montmayeur A."/>
            <person name="Murphy C."/>
            <person name="Neiman D."/>
            <person name="Pearson M."/>
            <person name="Priest M."/>
            <person name="Roberts A."/>
            <person name="Saif S."/>
            <person name="Shea T."/>
            <person name="Shenoy N."/>
            <person name="Sisk P."/>
            <person name="Stolte C."/>
            <person name="Sykes S."/>
            <person name="Yandava C."/>
            <person name="Wortman J."/>
            <person name="Nusbaum C."/>
            <person name="Birren B."/>
        </authorList>
    </citation>
    <scope>NUCLEOTIDE SEQUENCE</scope>
    <source>
        <strain evidence="11">R3-111a-1</strain>
    </source>
</reference>
<name>J3PEQ4_GAET3</name>
<dbReference type="eggNOG" id="KOG0342">
    <property type="taxonomic scope" value="Eukaryota"/>
</dbReference>
<evidence type="ECO:0000256" key="3">
    <source>
        <dbReference type="ARBA" id="ARBA00022806"/>
    </source>
</evidence>
<dbReference type="Pfam" id="PF00271">
    <property type="entry name" value="Helicase_C"/>
    <property type="match status" value="1"/>
</dbReference>
<keyword evidence="2 6" id="KW-0378">Hydrolase</keyword>
<dbReference type="Proteomes" id="UP000006039">
    <property type="component" value="Unassembled WGS sequence"/>
</dbReference>
<sequence length="613" mass="66427">MLRSSIRPRLFPFSLLSTPTNSSLLSPRNFLSIAIMENDNPNRRPRNNRRKRPAASSTPDSQSERQSQRSRGFNQRGPQHGGGQTAAMSTAAAAAAEPVVSSPALTPAPAGDSDAPRFADLAEDKLIDRVILDTITQDLKFDRMTPVQAATIRHLVTDRGDVLAQAKTGTGKTIAFLLPAIQALLRRDRSRGNAISLLVISPTRELALQIAKEAEMLLQRMPSIKVATAIGGTNKNAEEKRILRGCQILIGTPGRIFDHLTTDGKNSEIRAMLQGLDTLVLDEADRLLDMGFLPSLKQIVSCLPPRDKVPRQGMLFSATMADHVAKVANIALAPGYKFISTIAAGEKNTHDRVPQHLVVVPTFSDMAVGLAGAIRHELDQAPDKGAFKAIVFAPTAGLVDFYATVLGKLPSLPAVSTLHSRMSQPKRTSVTDDFRKAASGIMIATDVIARGMDFPAVSNVFQAGIPADKESYIHRLGRTARAGAEGRGTLIVTSYEEYFPRRVMKDITFVNQEADMSSRADVTQVTDQLEDAQKTKTYQAWLGFYRPFVKALGWNDIRLVQEANIFARDGLGAPETPGLAKSTIGKMGLKGVPGLRAVPDPPRTHQGGRGRQG</sequence>
<dbReference type="PROSITE" id="PS00039">
    <property type="entry name" value="DEAD_ATP_HELICASE"/>
    <property type="match status" value="1"/>
</dbReference>
<keyword evidence="13" id="KW-1185">Reference proteome</keyword>
<evidence type="ECO:0000259" key="9">
    <source>
        <dbReference type="PROSITE" id="PS51192"/>
    </source>
</evidence>
<dbReference type="InterPro" id="IPR011545">
    <property type="entry name" value="DEAD/DEAH_box_helicase_dom"/>
</dbReference>
<dbReference type="STRING" id="644352.J3PEQ4"/>
<accession>J3PEQ4</accession>
<comment type="function">
    <text evidence="7">RNA helicase.</text>
</comment>
<dbReference type="HOGENOM" id="CLU_003041_26_6_1"/>
<protein>
    <recommendedName>
        <fullName evidence="7">ATP-dependent RNA helicase</fullName>
        <ecNumber evidence="7">3.6.4.13</ecNumber>
    </recommendedName>
</protein>
<dbReference type="GO" id="GO:0003724">
    <property type="term" value="F:RNA helicase activity"/>
    <property type="evidence" value="ECO:0007669"/>
    <property type="project" value="UniProtKB-EC"/>
</dbReference>
<evidence type="ECO:0000256" key="2">
    <source>
        <dbReference type="ARBA" id="ARBA00022801"/>
    </source>
</evidence>
<dbReference type="FunCoup" id="J3PEQ4">
    <property type="interactions" value="176"/>
</dbReference>
<dbReference type="InterPro" id="IPR014001">
    <property type="entry name" value="Helicase_ATP-bd"/>
</dbReference>
<dbReference type="PROSITE" id="PS51192">
    <property type="entry name" value="HELICASE_ATP_BIND_1"/>
    <property type="match status" value="1"/>
</dbReference>
<evidence type="ECO:0000256" key="6">
    <source>
        <dbReference type="RuleBase" id="RU000492"/>
    </source>
</evidence>
<evidence type="ECO:0000256" key="7">
    <source>
        <dbReference type="RuleBase" id="RU365068"/>
    </source>
</evidence>
<evidence type="ECO:0000313" key="12">
    <source>
        <dbReference type="EnsemblFungi" id="EJT70962"/>
    </source>
</evidence>
<dbReference type="InterPro" id="IPR000629">
    <property type="entry name" value="RNA-helicase_DEAD-box_CS"/>
</dbReference>
<dbReference type="GO" id="GO:0003723">
    <property type="term" value="F:RNA binding"/>
    <property type="evidence" value="ECO:0007669"/>
    <property type="project" value="UniProtKB-UniRule"/>
</dbReference>
<feature type="compositionally biased region" description="Basic residues" evidence="8">
    <location>
        <begin position="43"/>
        <end position="53"/>
    </location>
</feature>
<dbReference type="Gene3D" id="3.40.50.300">
    <property type="entry name" value="P-loop containing nucleotide triphosphate hydrolases"/>
    <property type="match status" value="2"/>
</dbReference>
<dbReference type="InterPro" id="IPR001650">
    <property type="entry name" value="Helicase_C-like"/>
</dbReference>
<dbReference type="PROSITE" id="PS51194">
    <property type="entry name" value="HELICASE_CTER"/>
    <property type="match status" value="1"/>
</dbReference>
<dbReference type="CDD" id="cd17964">
    <property type="entry name" value="DEADc_MSS116"/>
    <property type="match status" value="1"/>
</dbReference>
<dbReference type="CDD" id="cd18787">
    <property type="entry name" value="SF2_C_DEAD"/>
    <property type="match status" value="1"/>
</dbReference>
<organism evidence="11">
    <name type="scientific">Gaeumannomyces tritici (strain R3-111a-1)</name>
    <name type="common">Wheat and barley take-all root rot fungus</name>
    <name type="synonym">Gaeumannomyces graminis var. tritici</name>
    <dbReference type="NCBI Taxonomy" id="644352"/>
    <lineage>
        <taxon>Eukaryota</taxon>
        <taxon>Fungi</taxon>
        <taxon>Dikarya</taxon>
        <taxon>Ascomycota</taxon>
        <taxon>Pezizomycotina</taxon>
        <taxon>Sordariomycetes</taxon>
        <taxon>Sordariomycetidae</taxon>
        <taxon>Magnaporthales</taxon>
        <taxon>Magnaporthaceae</taxon>
        <taxon>Gaeumannomyces</taxon>
    </lineage>
</organism>
<feature type="domain" description="Helicase C-terminal" evidence="10">
    <location>
        <begin position="377"/>
        <end position="533"/>
    </location>
</feature>
<dbReference type="InterPro" id="IPR027417">
    <property type="entry name" value="P-loop_NTPase"/>
</dbReference>
<comment type="similarity">
    <text evidence="6">Belongs to the DEAD box helicase family.</text>
</comment>
<dbReference type="SMART" id="SM00490">
    <property type="entry name" value="HELICc"/>
    <property type="match status" value="1"/>
</dbReference>
<dbReference type="VEuPathDB" id="FungiDB:GGTG_11985"/>
<keyword evidence="3 6" id="KW-0347">Helicase</keyword>
<feature type="compositionally biased region" description="Low complexity" evidence="8">
    <location>
        <begin position="85"/>
        <end position="104"/>
    </location>
</feature>
<reference evidence="12" key="4">
    <citation type="journal article" date="2015" name="G3 (Bethesda)">
        <title>Genome sequences of three phytopathogenic species of the Magnaporthaceae family of fungi.</title>
        <authorList>
            <person name="Okagaki L.H."/>
            <person name="Nunes C.C."/>
            <person name="Sailsbery J."/>
            <person name="Clay B."/>
            <person name="Brown D."/>
            <person name="John T."/>
            <person name="Oh Y."/>
            <person name="Young N."/>
            <person name="Fitzgerald M."/>
            <person name="Haas B.J."/>
            <person name="Zeng Q."/>
            <person name="Young S."/>
            <person name="Adiconis X."/>
            <person name="Fan L."/>
            <person name="Levin J.Z."/>
            <person name="Mitchell T.K."/>
            <person name="Okubara P.A."/>
            <person name="Farman M.L."/>
            <person name="Kohn L.M."/>
            <person name="Birren B."/>
            <person name="Ma L.-J."/>
            <person name="Dean R.A."/>
        </authorList>
    </citation>
    <scope>NUCLEOTIDE SEQUENCE</scope>
    <source>
        <strain evidence="12">R3-111a-1</strain>
    </source>
</reference>
<reference evidence="13" key="1">
    <citation type="submission" date="2010-07" db="EMBL/GenBank/DDBJ databases">
        <title>The genome sequence of Gaeumannomyces graminis var. tritici strain R3-111a-1.</title>
        <authorList>
            <consortium name="The Broad Institute Genome Sequencing Platform"/>
            <person name="Ma L.-J."/>
            <person name="Dead R."/>
            <person name="Young S."/>
            <person name="Zeng Q."/>
            <person name="Koehrsen M."/>
            <person name="Alvarado L."/>
            <person name="Berlin A."/>
            <person name="Chapman S.B."/>
            <person name="Chen Z."/>
            <person name="Freedman E."/>
            <person name="Gellesch M."/>
            <person name="Goldberg J."/>
            <person name="Griggs A."/>
            <person name="Gujja S."/>
            <person name="Heilman E.R."/>
            <person name="Heiman D."/>
            <person name="Hepburn T."/>
            <person name="Howarth C."/>
            <person name="Jen D."/>
            <person name="Larson L."/>
            <person name="Mehta T."/>
            <person name="Neiman D."/>
            <person name="Pearson M."/>
            <person name="Roberts A."/>
            <person name="Saif S."/>
            <person name="Shea T."/>
            <person name="Shenoy N."/>
            <person name="Sisk P."/>
            <person name="Stolte C."/>
            <person name="Sykes S."/>
            <person name="Walk T."/>
            <person name="White J."/>
            <person name="Yandava C."/>
            <person name="Haas B."/>
            <person name="Nusbaum C."/>
            <person name="Birren B."/>
        </authorList>
    </citation>
    <scope>NUCLEOTIDE SEQUENCE [LARGE SCALE GENOMIC DNA]</scope>
    <source>
        <strain evidence="13">R3-111a-1</strain>
    </source>
</reference>
<dbReference type="OrthoDB" id="193716at2759"/>
<evidence type="ECO:0000313" key="13">
    <source>
        <dbReference type="Proteomes" id="UP000006039"/>
    </source>
</evidence>
<dbReference type="SUPFAM" id="SSF52540">
    <property type="entry name" value="P-loop containing nucleoside triphosphate hydrolases"/>
    <property type="match status" value="2"/>
</dbReference>